<evidence type="ECO:0000256" key="3">
    <source>
        <dbReference type="ARBA" id="ARBA00022723"/>
    </source>
</evidence>
<reference evidence="8 9" key="1">
    <citation type="submission" date="2019-01" db="EMBL/GenBank/DDBJ databases">
        <title>Draft genome sequences of the type strain Streptomyces sioyaensis DSM 40032 and its novel strain, TM32, a thermotolerant antibiotics-producing actinobacterium.</title>
        <authorList>
            <person name="Nakaew N."/>
            <person name="Lumyong S."/>
            <person name="Sloan W.T."/>
            <person name="Sungthong R."/>
        </authorList>
    </citation>
    <scope>NUCLEOTIDE SEQUENCE [LARGE SCALE GENOMIC DNA]</scope>
    <source>
        <strain evidence="8 9">DSM 40032</strain>
    </source>
</reference>
<evidence type="ECO:0000256" key="4">
    <source>
        <dbReference type="ARBA" id="ARBA00023002"/>
    </source>
</evidence>
<keyword evidence="2 7" id="KW-0349">Heme</keyword>
<keyword evidence="3 7" id="KW-0479">Metal-binding</keyword>
<keyword evidence="5 7" id="KW-0408">Iron</keyword>
<comment type="similarity">
    <text evidence="1 7">Belongs to the cytochrome P450 family.</text>
</comment>
<evidence type="ECO:0000256" key="6">
    <source>
        <dbReference type="ARBA" id="ARBA00023033"/>
    </source>
</evidence>
<dbReference type="SUPFAM" id="SSF48264">
    <property type="entry name" value="Cytochrome P450"/>
    <property type="match status" value="1"/>
</dbReference>
<dbReference type="InterPro" id="IPR017972">
    <property type="entry name" value="Cyt_P450_CS"/>
</dbReference>
<evidence type="ECO:0000256" key="1">
    <source>
        <dbReference type="ARBA" id="ARBA00010617"/>
    </source>
</evidence>
<dbReference type="PANTHER" id="PTHR46696:SF1">
    <property type="entry name" value="CYTOCHROME P450 YJIB-RELATED"/>
    <property type="match status" value="1"/>
</dbReference>
<dbReference type="EMBL" id="SDIF01000015">
    <property type="protein sequence ID" value="RXS68705.1"/>
    <property type="molecule type" value="Genomic_DNA"/>
</dbReference>
<dbReference type="InterPro" id="IPR001128">
    <property type="entry name" value="Cyt_P450"/>
</dbReference>
<dbReference type="GO" id="GO:0020037">
    <property type="term" value="F:heme binding"/>
    <property type="evidence" value="ECO:0007669"/>
    <property type="project" value="InterPro"/>
</dbReference>
<accession>A0A4Q1R602</accession>
<organism evidence="8 9">
    <name type="scientific">Streptomyces sioyaensis</name>
    <dbReference type="NCBI Taxonomy" id="67364"/>
    <lineage>
        <taxon>Bacteria</taxon>
        <taxon>Bacillati</taxon>
        <taxon>Actinomycetota</taxon>
        <taxon>Actinomycetes</taxon>
        <taxon>Kitasatosporales</taxon>
        <taxon>Streptomycetaceae</taxon>
        <taxon>Streptomyces</taxon>
    </lineage>
</organism>
<dbReference type="CDD" id="cd11029">
    <property type="entry name" value="CYP107-like"/>
    <property type="match status" value="1"/>
</dbReference>
<dbReference type="PANTHER" id="PTHR46696">
    <property type="entry name" value="P450, PUTATIVE (EUROFUNG)-RELATED"/>
    <property type="match status" value="1"/>
</dbReference>
<dbReference type="Pfam" id="PF00067">
    <property type="entry name" value="p450"/>
    <property type="match status" value="1"/>
</dbReference>
<evidence type="ECO:0000313" key="9">
    <source>
        <dbReference type="Proteomes" id="UP000289482"/>
    </source>
</evidence>
<gene>
    <name evidence="8" type="ORF">EST54_07865</name>
</gene>
<dbReference type="GO" id="GO:0016705">
    <property type="term" value="F:oxidoreductase activity, acting on paired donors, with incorporation or reduction of molecular oxygen"/>
    <property type="evidence" value="ECO:0007669"/>
    <property type="project" value="InterPro"/>
</dbReference>
<dbReference type="GeneID" id="95777921"/>
<keyword evidence="6 7" id="KW-0503">Monooxygenase</keyword>
<dbReference type="GO" id="GO:0005506">
    <property type="term" value="F:iron ion binding"/>
    <property type="evidence" value="ECO:0007669"/>
    <property type="project" value="InterPro"/>
</dbReference>
<evidence type="ECO:0000256" key="7">
    <source>
        <dbReference type="RuleBase" id="RU000461"/>
    </source>
</evidence>
<evidence type="ECO:0000313" key="8">
    <source>
        <dbReference type="EMBL" id="RXS68705.1"/>
    </source>
</evidence>
<dbReference type="Gene3D" id="1.10.630.10">
    <property type="entry name" value="Cytochrome P450"/>
    <property type="match status" value="1"/>
</dbReference>
<dbReference type="PROSITE" id="PS00086">
    <property type="entry name" value="CYTOCHROME_P450"/>
    <property type="match status" value="1"/>
</dbReference>
<dbReference type="PRINTS" id="PR00359">
    <property type="entry name" value="BP450"/>
</dbReference>
<dbReference type="FunFam" id="1.10.630.10:FF:000018">
    <property type="entry name" value="Cytochrome P450 monooxygenase"/>
    <property type="match status" value="1"/>
</dbReference>
<evidence type="ECO:0000256" key="2">
    <source>
        <dbReference type="ARBA" id="ARBA00022617"/>
    </source>
</evidence>
<dbReference type="InterPro" id="IPR036396">
    <property type="entry name" value="Cyt_P450_sf"/>
</dbReference>
<keyword evidence="4 7" id="KW-0560">Oxidoreductase</keyword>
<keyword evidence="9" id="KW-1185">Reference proteome</keyword>
<dbReference type="RefSeq" id="WP_129246433.1">
    <property type="nucleotide sequence ID" value="NZ_JABZEL010000015.1"/>
</dbReference>
<dbReference type="Proteomes" id="UP000289482">
    <property type="component" value="Unassembled WGS sequence"/>
</dbReference>
<dbReference type="GO" id="GO:0004497">
    <property type="term" value="F:monooxygenase activity"/>
    <property type="evidence" value="ECO:0007669"/>
    <property type="project" value="UniProtKB-KW"/>
</dbReference>
<comment type="caution">
    <text evidence="8">The sequence shown here is derived from an EMBL/GenBank/DDBJ whole genome shotgun (WGS) entry which is preliminary data.</text>
</comment>
<dbReference type="AlphaFoldDB" id="A0A4Q1R602"/>
<dbReference type="InterPro" id="IPR002397">
    <property type="entry name" value="Cyt_P450_B"/>
</dbReference>
<protein>
    <submittedName>
        <fullName evidence="8">Cytochrome P450</fullName>
    </submittedName>
</protein>
<sequence length="399" mass="44127">MVTVDLSAYGPGFFTDPYPYYARLREAGPVHEIVLADGDRFWLIVGYEEARAALSDPRLAKSLDPPSEDERHVLITDPPDHTRLRRLVSREFTARRVEAMRPRVQEITDGLLDEMVAGRRRADLVSALGSPLPITVLCELLGVPFADREDFRGWTERVLVPAEPDTIAWWKSRGFAQAGMALTDYLKNLIEDKRRSTPTGDLISSLLRTTAEDSDRLSAAELHSMVFILIVAGHETTANLITNGVRALLAHPEQLAALRTDPEGLIDQAVEEMLRYDGPVETSTKRFTREAVSYGATTIPPGETVLVSIAAAGRDPAQFQRPDTFDIHRGTTGTRSGHVAFGHGIHFCLGAGLARMESRVAILTLLRRCPDLALDIDPAGLDWLPGIRVRGVRSLPVRW</sequence>
<name>A0A4Q1R602_9ACTN</name>
<proteinExistence type="inferred from homology"/>
<evidence type="ECO:0000256" key="5">
    <source>
        <dbReference type="ARBA" id="ARBA00023004"/>
    </source>
</evidence>